<accession>A0AAV4Y3X9</accession>
<name>A0AAV4Y3X9_CAEEX</name>
<evidence type="ECO:0000313" key="1">
    <source>
        <dbReference type="EMBL" id="GIZ00895.1"/>
    </source>
</evidence>
<keyword evidence="2" id="KW-1185">Reference proteome</keyword>
<protein>
    <submittedName>
        <fullName evidence="1">Uncharacterized protein</fullName>
    </submittedName>
</protein>
<proteinExistence type="predicted"/>
<sequence length="90" mass="10182">MEFSSNLRLCQYENVLFSPFAFVHSSQGGGVHSLEVTVSNSFVNSITRGYLMMLDSKFPKVPQSMLDFILIPFTKIFSPLRSINQDQAML</sequence>
<organism evidence="1 2">
    <name type="scientific">Caerostris extrusa</name>
    <name type="common">Bark spider</name>
    <name type="synonym">Caerostris bankana</name>
    <dbReference type="NCBI Taxonomy" id="172846"/>
    <lineage>
        <taxon>Eukaryota</taxon>
        <taxon>Metazoa</taxon>
        <taxon>Ecdysozoa</taxon>
        <taxon>Arthropoda</taxon>
        <taxon>Chelicerata</taxon>
        <taxon>Arachnida</taxon>
        <taxon>Araneae</taxon>
        <taxon>Araneomorphae</taxon>
        <taxon>Entelegynae</taxon>
        <taxon>Araneoidea</taxon>
        <taxon>Araneidae</taxon>
        <taxon>Caerostris</taxon>
    </lineage>
</organism>
<dbReference type="EMBL" id="BPLR01018596">
    <property type="protein sequence ID" value="GIZ00895.1"/>
    <property type="molecule type" value="Genomic_DNA"/>
</dbReference>
<dbReference type="Proteomes" id="UP001054945">
    <property type="component" value="Unassembled WGS sequence"/>
</dbReference>
<reference evidence="1 2" key="1">
    <citation type="submission" date="2021-06" db="EMBL/GenBank/DDBJ databases">
        <title>Caerostris extrusa draft genome.</title>
        <authorList>
            <person name="Kono N."/>
            <person name="Arakawa K."/>
        </authorList>
    </citation>
    <scope>NUCLEOTIDE SEQUENCE [LARGE SCALE GENOMIC DNA]</scope>
</reference>
<gene>
    <name evidence="1" type="ORF">CEXT_549141</name>
</gene>
<dbReference type="AlphaFoldDB" id="A0AAV4Y3X9"/>
<comment type="caution">
    <text evidence="1">The sequence shown here is derived from an EMBL/GenBank/DDBJ whole genome shotgun (WGS) entry which is preliminary data.</text>
</comment>
<evidence type="ECO:0000313" key="2">
    <source>
        <dbReference type="Proteomes" id="UP001054945"/>
    </source>
</evidence>